<dbReference type="AlphaFoldDB" id="A0A319ETW7"/>
<dbReference type="InterPro" id="IPR047205">
    <property type="entry name" value="RMP1"/>
</dbReference>
<reference evidence="3 4" key="1">
    <citation type="submission" date="2018-02" db="EMBL/GenBank/DDBJ databases">
        <title>The genomes of Aspergillus section Nigri reveals drivers in fungal speciation.</title>
        <authorList>
            <consortium name="DOE Joint Genome Institute"/>
            <person name="Vesth T.C."/>
            <person name="Nybo J."/>
            <person name="Theobald S."/>
            <person name="Brandl J."/>
            <person name="Frisvad J.C."/>
            <person name="Nielsen K.F."/>
            <person name="Lyhne E.K."/>
            <person name="Kogle M.E."/>
            <person name="Kuo A."/>
            <person name="Riley R."/>
            <person name="Clum A."/>
            <person name="Nolan M."/>
            <person name="Lipzen A."/>
            <person name="Salamov A."/>
            <person name="Henrissat B."/>
            <person name="Wiebenga A."/>
            <person name="De vries R.P."/>
            <person name="Grigoriev I.V."/>
            <person name="Mortensen U.H."/>
            <person name="Andersen M.R."/>
            <person name="Baker S.E."/>
        </authorList>
    </citation>
    <scope>NUCLEOTIDE SEQUENCE [LARGE SCALE GENOMIC DNA]</scope>
    <source>
        <strain evidence="3 4">CBS 121057</strain>
    </source>
</reference>
<evidence type="ECO:0000259" key="2">
    <source>
        <dbReference type="Pfam" id="PF20945"/>
    </source>
</evidence>
<evidence type="ECO:0000313" key="4">
    <source>
        <dbReference type="Proteomes" id="UP000248423"/>
    </source>
</evidence>
<dbReference type="GO" id="GO:0000294">
    <property type="term" value="P:nuclear-transcribed mRNA catabolic process, RNase MRP-dependent"/>
    <property type="evidence" value="ECO:0007669"/>
    <property type="project" value="TreeGrafter"/>
</dbReference>
<proteinExistence type="predicted"/>
<dbReference type="STRING" id="1448318.A0A319ETW7"/>
<dbReference type="Pfam" id="PF20945">
    <property type="entry name" value="RMP1"/>
    <property type="match status" value="1"/>
</dbReference>
<dbReference type="CDD" id="cd22573">
    <property type="entry name" value="RMP1_RBD"/>
    <property type="match status" value="1"/>
</dbReference>
<dbReference type="OrthoDB" id="5414547at2759"/>
<organism evidence="3 4">
    <name type="scientific">Aspergillus sclerotiicarbonarius (strain CBS 121057 / IBT 28362)</name>
    <dbReference type="NCBI Taxonomy" id="1448318"/>
    <lineage>
        <taxon>Eukaryota</taxon>
        <taxon>Fungi</taxon>
        <taxon>Dikarya</taxon>
        <taxon>Ascomycota</taxon>
        <taxon>Pezizomycotina</taxon>
        <taxon>Eurotiomycetes</taxon>
        <taxon>Eurotiomycetidae</taxon>
        <taxon>Eurotiales</taxon>
        <taxon>Aspergillaceae</taxon>
        <taxon>Aspergillus</taxon>
        <taxon>Aspergillus subgen. Circumdati</taxon>
    </lineage>
</organism>
<gene>
    <name evidence="3" type="ORF">BO78DRAFT_360301</name>
</gene>
<dbReference type="PANTHER" id="PTHR37792:SF1">
    <property type="entry name" value="RIBONUCLEASE MRP PROTEIN SUBUNIT RMP1"/>
    <property type="match status" value="1"/>
</dbReference>
<name>A0A319ETW7_ASPSB</name>
<evidence type="ECO:0000313" key="3">
    <source>
        <dbReference type="EMBL" id="PYI10898.1"/>
    </source>
</evidence>
<evidence type="ECO:0000256" key="1">
    <source>
        <dbReference type="SAM" id="MobiDB-lite"/>
    </source>
</evidence>
<feature type="region of interest" description="Disordered" evidence="1">
    <location>
        <begin position="146"/>
        <end position="205"/>
    </location>
</feature>
<dbReference type="GO" id="GO:0000172">
    <property type="term" value="C:ribonuclease MRP complex"/>
    <property type="evidence" value="ECO:0007669"/>
    <property type="project" value="InterPro"/>
</dbReference>
<dbReference type="EMBL" id="KZ826320">
    <property type="protein sequence ID" value="PYI10898.1"/>
    <property type="molecule type" value="Genomic_DNA"/>
</dbReference>
<dbReference type="GO" id="GO:0042134">
    <property type="term" value="F:rRNA primary transcript binding"/>
    <property type="evidence" value="ECO:0007669"/>
    <property type="project" value="InterPro"/>
</dbReference>
<dbReference type="Proteomes" id="UP000248423">
    <property type="component" value="Unassembled WGS sequence"/>
</dbReference>
<dbReference type="InterPro" id="IPR047204">
    <property type="entry name" value="RMP1_RBD"/>
</dbReference>
<accession>A0A319ETW7</accession>
<keyword evidence="4" id="KW-1185">Reference proteome</keyword>
<protein>
    <recommendedName>
        <fullName evidence="2">RNase MRP protein 1 RNA binding domain-containing protein</fullName>
    </recommendedName>
</protein>
<dbReference type="PANTHER" id="PTHR37792">
    <property type="entry name" value="RIBONUCLEASE MRP PROTEIN SUBUNIT RMP1"/>
    <property type="match status" value="1"/>
</dbReference>
<sequence length="205" mass="22870">MNMDVNKVSAVHSILHLIFHRNKNQHRGTKWWKWLSILKRDTLKLAKSLDRRPSHGGAESSADKYRHHLAIHVIPKCYLAFSTVVADGQFSTLGTVLLATLARLTRATGIDKELKVSSQPGKTFTGPVCGIDAQKNEDVGVVLCRREDSSVPMRPSRTKDSNNSRRTHHKSGSKEPKSAVGLDGKKKRKKKPTKDAIDDLFDSLL</sequence>
<dbReference type="GO" id="GO:0000466">
    <property type="term" value="P:maturation of 5.8S rRNA from tricistronic rRNA transcript (SSU-rRNA, 5.8S rRNA, LSU-rRNA)"/>
    <property type="evidence" value="ECO:0007669"/>
    <property type="project" value="TreeGrafter"/>
</dbReference>
<dbReference type="VEuPathDB" id="FungiDB:BO78DRAFT_360301"/>
<feature type="domain" description="RNase MRP protein 1 RNA binding" evidence="2">
    <location>
        <begin position="14"/>
        <end position="103"/>
    </location>
</feature>